<protein>
    <recommendedName>
        <fullName evidence="1">Transposase DDE domain-containing protein</fullName>
    </recommendedName>
</protein>
<gene>
    <name evidence="2" type="ORF">C2I19_14100</name>
</gene>
<organism evidence="2 3">
    <name type="scientific">Chromobacterium alticapitis</name>
    <dbReference type="NCBI Taxonomy" id="2073169"/>
    <lineage>
        <taxon>Bacteria</taxon>
        <taxon>Pseudomonadati</taxon>
        <taxon>Pseudomonadota</taxon>
        <taxon>Betaproteobacteria</taxon>
        <taxon>Neisseriales</taxon>
        <taxon>Chromobacteriaceae</taxon>
        <taxon>Chromobacterium</taxon>
    </lineage>
</organism>
<name>A0A2S5DEF7_9NEIS</name>
<evidence type="ECO:0000313" key="2">
    <source>
        <dbReference type="EMBL" id="POZ61381.1"/>
    </source>
</evidence>
<dbReference type="InterPro" id="IPR025668">
    <property type="entry name" value="Tnp_DDE_dom"/>
</dbReference>
<reference evidence="3" key="1">
    <citation type="submission" date="2018-02" db="EMBL/GenBank/DDBJ databases">
        <authorList>
            <person name="O'Hara-Hanley K."/>
            <person name="Soby S."/>
        </authorList>
    </citation>
    <scope>NUCLEOTIDE SEQUENCE [LARGE SCALE GENOMIC DNA]</scope>
    <source>
        <strain evidence="3">MWU14-2602</strain>
    </source>
</reference>
<dbReference type="EMBL" id="PQWB01000056">
    <property type="protein sequence ID" value="POZ61381.1"/>
    <property type="molecule type" value="Genomic_DNA"/>
</dbReference>
<feature type="domain" description="Transposase DDE" evidence="1">
    <location>
        <begin position="3"/>
        <end position="80"/>
    </location>
</feature>
<dbReference type="OrthoDB" id="8451553at2"/>
<evidence type="ECO:0000313" key="3">
    <source>
        <dbReference type="Proteomes" id="UP000237082"/>
    </source>
</evidence>
<proteinExistence type="predicted"/>
<accession>A0A2S5DEF7</accession>
<dbReference type="AlphaFoldDB" id="A0A2S5DEF7"/>
<comment type="caution">
    <text evidence="2">The sequence shown here is derived from an EMBL/GenBank/DDBJ whole genome shotgun (WGS) entry which is preliminary data.</text>
</comment>
<sequence length="93" mass="10755">MMWQTRPQRMLTQAQTYNDAAITVCLTIKNPFGLALRQTIGFIQSLFKPTGPGLSLPNDCPLFWRQQTLQVSIPHNKSKRIASSLHERQQRFR</sequence>
<dbReference type="Pfam" id="PF13737">
    <property type="entry name" value="DDE_Tnp_1_5"/>
    <property type="match status" value="1"/>
</dbReference>
<keyword evidence="3" id="KW-1185">Reference proteome</keyword>
<evidence type="ECO:0000259" key="1">
    <source>
        <dbReference type="Pfam" id="PF13737"/>
    </source>
</evidence>
<dbReference type="Proteomes" id="UP000237082">
    <property type="component" value="Unassembled WGS sequence"/>
</dbReference>